<evidence type="ECO:0000259" key="1">
    <source>
        <dbReference type="Pfam" id="PF00501"/>
    </source>
</evidence>
<evidence type="ECO:0000313" key="3">
    <source>
        <dbReference type="EMBL" id="MBP0440096.1"/>
    </source>
</evidence>
<feature type="domain" description="AMP-dependent synthetase/ligase" evidence="1">
    <location>
        <begin position="15"/>
        <end position="364"/>
    </location>
</feature>
<reference evidence="3" key="1">
    <citation type="submission" date="2021-03" db="EMBL/GenBank/DDBJ databases">
        <title>Genome sequencing and assembly of Tianweitania sediminis.</title>
        <authorList>
            <person name="Chhetri G."/>
        </authorList>
    </citation>
    <scope>NUCLEOTIDE SEQUENCE</scope>
    <source>
        <strain evidence="3">Z8</strain>
    </source>
</reference>
<dbReference type="AlphaFoldDB" id="A0A8J7RKH3"/>
<dbReference type="Pfam" id="PF00501">
    <property type="entry name" value="AMP-binding"/>
    <property type="match status" value="1"/>
</dbReference>
<evidence type="ECO:0000259" key="2">
    <source>
        <dbReference type="Pfam" id="PF13193"/>
    </source>
</evidence>
<comment type="caution">
    <text evidence="3">The sequence shown here is derived from an EMBL/GenBank/DDBJ whole genome shotgun (WGS) entry which is preliminary data.</text>
</comment>
<feature type="domain" description="AMP-binding enzyme C-terminal" evidence="2">
    <location>
        <begin position="415"/>
        <end position="488"/>
    </location>
</feature>
<dbReference type="Proteomes" id="UP000666240">
    <property type="component" value="Unassembled WGS sequence"/>
</dbReference>
<dbReference type="InterPro" id="IPR050237">
    <property type="entry name" value="ATP-dep_AMP-bd_enzyme"/>
</dbReference>
<dbReference type="RefSeq" id="WP_209336129.1">
    <property type="nucleotide sequence ID" value="NZ_JAGIYY010000005.1"/>
</dbReference>
<dbReference type="GO" id="GO:0016878">
    <property type="term" value="F:acid-thiol ligase activity"/>
    <property type="evidence" value="ECO:0007669"/>
    <property type="project" value="UniProtKB-ARBA"/>
</dbReference>
<dbReference type="EMBL" id="JAGIYY010000005">
    <property type="protein sequence ID" value="MBP0440096.1"/>
    <property type="molecule type" value="Genomic_DNA"/>
</dbReference>
<name>A0A8J7RKH3_9HYPH</name>
<dbReference type="SUPFAM" id="SSF56801">
    <property type="entry name" value="Acetyl-CoA synthetase-like"/>
    <property type="match status" value="1"/>
</dbReference>
<dbReference type="Pfam" id="PF13193">
    <property type="entry name" value="AMP-binding_C"/>
    <property type="match status" value="1"/>
</dbReference>
<dbReference type="InterPro" id="IPR045851">
    <property type="entry name" value="AMP-bd_C_sf"/>
</dbReference>
<dbReference type="InterPro" id="IPR025110">
    <property type="entry name" value="AMP-bd_C"/>
</dbReference>
<dbReference type="Gene3D" id="3.40.50.12780">
    <property type="entry name" value="N-terminal domain of ligase-like"/>
    <property type="match status" value="1"/>
</dbReference>
<dbReference type="InterPro" id="IPR042099">
    <property type="entry name" value="ANL_N_sf"/>
</dbReference>
<accession>A0A8J7RKH3</accession>
<gene>
    <name evidence="3" type="ORF">J5Y06_15670</name>
</gene>
<dbReference type="PANTHER" id="PTHR43767">
    <property type="entry name" value="LONG-CHAIN-FATTY-ACID--COA LIGASE"/>
    <property type="match status" value="1"/>
</dbReference>
<sequence length="506" mass="53764">MPNPLRAYTVWNVIERNARVRPEHAAFVGDLGVLTHRDLLTKALGLTAQLAELGVSPGDRIAVLAENHIRFYALLGAAARIGAILVPLNWRLQVSELNIIVDDCQPVLLVCDAATRDVAEALAEGVGPLQLLTLDQADGSIKALAPATPGSGLSPDPDADAVLCLIYTAATDGVPRGVMLTHGNMIASAVQLGYGLKLDDKAVFLGNLPLFHIMALSFAFAVQFAGGATVVRPRFDAADAAQAIAKYGVTMAGTFPPMLAALLDAAEEGGHDLSTLRFCLGLEAPATIERLEKNWPNARFWSGFGQTETSGLVSLGQAQAMPGASGQPSPLSDVAIGAEDGMLLPEGETGEILVRGPLVMKGYWNRAAETAAAFQDGWHHTGDLGRLEGGWLFYQGRSARKTLIKSGGENVYPAEVEQVLKQHPQVADAAVFGAPDERWGEVVVAAVVLMEGVHPDPDALRAFVGSRIAAYKRPKHIIFRKRLPRNANNELDRATIAKHLSSGALN</sequence>
<organism evidence="3 4">
    <name type="scientific">Tianweitania sediminis</name>
    <dbReference type="NCBI Taxonomy" id="1502156"/>
    <lineage>
        <taxon>Bacteria</taxon>
        <taxon>Pseudomonadati</taxon>
        <taxon>Pseudomonadota</taxon>
        <taxon>Alphaproteobacteria</taxon>
        <taxon>Hyphomicrobiales</taxon>
        <taxon>Phyllobacteriaceae</taxon>
        <taxon>Tianweitania</taxon>
    </lineage>
</organism>
<dbReference type="InterPro" id="IPR000873">
    <property type="entry name" value="AMP-dep_synth/lig_dom"/>
</dbReference>
<protein>
    <submittedName>
        <fullName evidence="3">AMP-binding protein</fullName>
    </submittedName>
</protein>
<keyword evidence="4" id="KW-1185">Reference proteome</keyword>
<dbReference type="PANTHER" id="PTHR43767:SF1">
    <property type="entry name" value="NONRIBOSOMAL PEPTIDE SYNTHASE PES1 (EUROFUNG)-RELATED"/>
    <property type="match status" value="1"/>
</dbReference>
<proteinExistence type="predicted"/>
<evidence type="ECO:0000313" key="4">
    <source>
        <dbReference type="Proteomes" id="UP000666240"/>
    </source>
</evidence>
<dbReference type="Gene3D" id="3.30.300.30">
    <property type="match status" value="1"/>
</dbReference>